<evidence type="ECO:0000256" key="6">
    <source>
        <dbReference type="SAM" id="Phobius"/>
    </source>
</evidence>
<protein>
    <submittedName>
        <fullName evidence="7">Antiholin</fullName>
    </submittedName>
</protein>
<evidence type="ECO:0000256" key="2">
    <source>
        <dbReference type="ARBA" id="ARBA00022475"/>
    </source>
</evidence>
<dbReference type="STRING" id="187330.AMS58_12565"/>
<dbReference type="GO" id="GO:0005886">
    <property type="term" value="C:plasma membrane"/>
    <property type="evidence" value="ECO:0007669"/>
    <property type="project" value="UniProtKB-SubCell"/>
</dbReference>
<evidence type="ECO:0000256" key="1">
    <source>
        <dbReference type="ARBA" id="ARBA00004651"/>
    </source>
</evidence>
<feature type="transmembrane region" description="Helical" evidence="6">
    <location>
        <begin position="12"/>
        <end position="36"/>
    </location>
</feature>
<dbReference type="AlphaFoldDB" id="A0A0N1EMH2"/>
<organism evidence="7 8">
    <name type="scientific">Pseudoalteromonas porphyrae</name>
    <dbReference type="NCBI Taxonomy" id="187330"/>
    <lineage>
        <taxon>Bacteria</taxon>
        <taxon>Pseudomonadati</taxon>
        <taxon>Pseudomonadota</taxon>
        <taxon>Gammaproteobacteria</taxon>
        <taxon>Alteromonadales</taxon>
        <taxon>Pseudoalteromonadaceae</taxon>
        <taxon>Pseudoalteromonas</taxon>
    </lineage>
</organism>
<comment type="subcellular location">
    <subcellularLocation>
        <location evidence="1">Cell membrane</location>
        <topology evidence="1">Multi-pass membrane protein</topology>
    </subcellularLocation>
</comment>
<feature type="transmembrane region" description="Helical" evidence="6">
    <location>
        <begin position="71"/>
        <end position="93"/>
    </location>
</feature>
<evidence type="ECO:0000256" key="3">
    <source>
        <dbReference type="ARBA" id="ARBA00022692"/>
    </source>
</evidence>
<dbReference type="PANTHER" id="PTHR33931:SF5">
    <property type="entry name" value="UPF0299 MEMBRANE PROTEIN YOHJ"/>
    <property type="match status" value="1"/>
</dbReference>
<feature type="transmembrane region" description="Helical" evidence="6">
    <location>
        <begin position="42"/>
        <end position="59"/>
    </location>
</feature>
<dbReference type="PATRIC" id="fig|187330.3.peg.2703"/>
<accession>A0A0N1EMH2</accession>
<keyword evidence="8" id="KW-1185">Reference proteome</keyword>
<name>A0A0N1EMH2_9GAMM</name>
<proteinExistence type="predicted"/>
<feature type="transmembrane region" description="Helical" evidence="6">
    <location>
        <begin position="99"/>
        <end position="122"/>
    </location>
</feature>
<dbReference type="InterPro" id="IPR005538">
    <property type="entry name" value="LrgA/CidA"/>
</dbReference>
<keyword evidence="3 6" id="KW-0812">Transmembrane</keyword>
<dbReference type="PANTHER" id="PTHR33931">
    <property type="entry name" value="HOLIN-LIKE PROTEIN CIDA-RELATED"/>
    <property type="match status" value="1"/>
</dbReference>
<evidence type="ECO:0000313" key="8">
    <source>
        <dbReference type="Proteomes" id="UP000037848"/>
    </source>
</evidence>
<evidence type="ECO:0000256" key="4">
    <source>
        <dbReference type="ARBA" id="ARBA00022989"/>
    </source>
</evidence>
<keyword evidence="2" id="KW-1003">Cell membrane</keyword>
<evidence type="ECO:0000313" key="7">
    <source>
        <dbReference type="EMBL" id="KPH64583.1"/>
    </source>
</evidence>
<dbReference type="EMBL" id="LHPH01000004">
    <property type="protein sequence ID" value="KPH64583.1"/>
    <property type="molecule type" value="Genomic_DNA"/>
</dbReference>
<gene>
    <name evidence="7" type="ORF">ADS77_04710</name>
</gene>
<reference evidence="7 8" key="1">
    <citation type="submission" date="2015-08" db="EMBL/GenBank/DDBJ databases">
        <title>Draft Genome Sequence of Pseudoalteromonas porphyrae UCD-SED14.</title>
        <authorList>
            <person name="Coil D.A."/>
            <person name="Jospin G."/>
            <person name="Lee R.D."/>
            <person name="Eisen J.A."/>
        </authorList>
    </citation>
    <scope>NUCLEOTIDE SEQUENCE [LARGE SCALE GENOMIC DNA]</scope>
    <source>
        <strain evidence="7 8">UCD-SED14</strain>
    </source>
</reference>
<evidence type="ECO:0000256" key="5">
    <source>
        <dbReference type="ARBA" id="ARBA00023136"/>
    </source>
</evidence>
<sequence>MMKTTQVLSYPVLRYLISSALIIGSLAAAKTIMHLIGGGFPAPLLGMLILLSLLLCGLVKEQQLLPCASPLLNFMPLFFIPAGVGFIEHLGLIRQHWQFLTATLIFVPLSSLILISYVIALFKGRDHNE</sequence>
<comment type="caution">
    <text evidence="7">The sequence shown here is derived from an EMBL/GenBank/DDBJ whole genome shotgun (WGS) entry which is preliminary data.</text>
</comment>
<keyword evidence="5 6" id="KW-0472">Membrane</keyword>
<dbReference type="Proteomes" id="UP000037848">
    <property type="component" value="Unassembled WGS sequence"/>
</dbReference>
<keyword evidence="4 6" id="KW-1133">Transmembrane helix</keyword>
<dbReference type="Pfam" id="PF03788">
    <property type="entry name" value="LrgA"/>
    <property type="match status" value="1"/>
</dbReference>
<dbReference type="RefSeq" id="WP_064435701.1">
    <property type="nucleotide sequence ID" value="NZ_LHPH01000004.1"/>
</dbReference>